<proteinExistence type="predicted"/>
<reference evidence="1" key="1">
    <citation type="journal article" date="2021" name="Proc. Natl. Acad. Sci. U.S.A.">
        <title>A Catalog of Tens of Thousands of Viruses from Human Metagenomes Reveals Hidden Associations with Chronic Diseases.</title>
        <authorList>
            <person name="Tisza M.J."/>
            <person name="Buck C.B."/>
        </authorList>
    </citation>
    <scope>NUCLEOTIDE SEQUENCE</scope>
    <source>
        <strain evidence="1">Ctk4d14</strain>
    </source>
</reference>
<name>A0A8S5QK21_9CAUD</name>
<evidence type="ECO:0000313" key="1">
    <source>
        <dbReference type="EMBL" id="DAE19125.1"/>
    </source>
</evidence>
<dbReference type="NCBIfam" id="NF047353">
    <property type="entry name" value="tube_lmo2291"/>
    <property type="match status" value="1"/>
</dbReference>
<accession>A0A8S5QK21</accession>
<organism evidence="1">
    <name type="scientific">Siphoviridae sp. ctk4d14</name>
    <dbReference type="NCBI Taxonomy" id="2825639"/>
    <lineage>
        <taxon>Viruses</taxon>
        <taxon>Duplodnaviria</taxon>
        <taxon>Heunggongvirae</taxon>
        <taxon>Uroviricota</taxon>
        <taxon>Caudoviricetes</taxon>
    </lineage>
</organism>
<sequence length="161" mass="17866">MREDLRHYIDTTMGAEEPKYALLGNGVESLTEEMNPEEDTKHYINMAKASNKVKSYQRAFDVDKEDCEDDDVQKMIDKLVDDLPVGAKAHTSFVRLRLKDAVQAEEGTYKAIRVPCTVSVTSNGGDGGDYVHNVLSVKQAGDDIKGKFNIETNTFTADSAK</sequence>
<protein>
    <submittedName>
        <fullName evidence="1">Uncharacterized protein</fullName>
    </submittedName>
</protein>
<dbReference type="EMBL" id="BK015667">
    <property type="protein sequence ID" value="DAE19125.1"/>
    <property type="molecule type" value="Genomic_DNA"/>
</dbReference>